<accession>A0A7X6DQK3</accession>
<sequence>MKKEKKGKKTVPQKNRPAGALKRKTPSEQPPSFEALCVVGIGASAGGLEPLDKFFGHIPPDSGMAFVVVQHMDPHYKTAMPELLSRHTRMAVRMAEDRAQVRPNTVYVIPPAKYLTIFHGALYLSDPDKDHDVRFPIDLFLCSLAEDKGHRAVCIILSGGGTDGTLGLKAIKAAGGMTMVQDEASAKYGGMLRSAVATGSVDHVLRVEEMPQELLRYVRHPYISAAPPPETAEPTFVDRLDKVFMILRSQTGHDFSLYKRNTINRRIERRMAVHQFKKIGDYLKYLQQTKPEVEALFQELLIGVTNFFRDPEAFEALRKKVVPHLFEKREAEQPLRIWDAGCSTGEEAYSIAILLLEEMERLGHYYKVQIFATDIDEAALEFARTGLYPEAIAVDVSPQRLRRFFEKEGNSYRIKKQIREMIIFAKQDLIKDPPFSKLDLVVCRNLLIYLSGLLQKRILPLFHYTLNPDGYLMLGPSETIGEFANLFSLIDKRWKIFHRKSSPRIAVEFPTAPAVKEPEGLQKRALKLHSESGVVSIAEKMLLDDYAPPSVIVNERFEIVHFRGRTGPYLEHTTGEATFNILKMVREGLRLELRGAIHKAFTRQERVVRPEIRLEGNGEIRTICLTVQPFQQKGMDGLAMVIFQEVTPHAPADSGQKKGKGTPQIDQRLLDLEHELNTTKESLQTTIEELETSNEELKSTNEELQSTNEELQSANEEMETSKEELQSINEELVTVNSELQNKLDELSQANNDMTNLLSSTEVGTIFLDSALRIKRFTPAVAKIIHLIPGDIGRPIGHLTGNLVYEKLVRDIEEVMRTLIFKQRELQTREGDWYLMKVFPYRTMENRIDGVIITFMNISDLKKSRLAQEALLDYTNRLIEAIEQPLVVLNKRLRVLSANEALYRVFQIQREESDGQALINLAGGRMNIPLLRSALEEMIERDSTERTVEAEHAFPALGRKRLKIGIHKIKLKEKVVMEEEELFLLLFEEQSHP</sequence>
<keyword evidence="11" id="KW-1185">Reference proteome</keyword>
<evidence type="ECO:0000256" key="7">
    <source>
        <dbReference type="SAM" id="MobiDB-lite"/>
    </source>
</evidence>
<dbReference type="SUPFAM" id="SSF55785">
    <property type="entry name" value="PYP-like sensor domain (PAS domain)"/>
    <property type="match status" value="2"/>
</dbReference>
<dbReference type="Gene3D" id="3.40.50.150">
    <property type="entry name" value="Vaccinia Virus protein VP39"/>
    <property type="match status" value="1"/>
</dbReference>
<dbReference type="InterPro" id="IPR022642">
    <property type="entry name" value="CheR_C"/>
</dbReference>
<dbReference type="InterPro" id="IPR036804">
    <property type="entry name" value="CheR_N_sf"/>
</dbReference>
<feature type="compositionally biased region" description="Polar residues" evidence="7">
    <location>
        <begin position="702"/>
        <end position="711"/>
    </location>
</feature>
<dbReference type="SMART" id="SM00138">
    <property type="entry name" value="MeTrc"/>
    <property type="match status" value="1"/>
</dbReference>
<evidence type="ECO:0000256" key="5">
    <source>
        <dbReference type="ARBA" id="ARBA00022691"/>
    </source>
</evidence>
<dbReference type="GO" id="GO:0032259">
    <property type="term" value="P:methylation"/>
    <property type="evidence" value="ECO:0007669"/>
    <property type="project" value="UniProtKB-KW"/>
</dbReference>
<keyword evidence="4" id="KW-0808">Transferase</keyword>
<dbReference type="Proteomes" id="UP000534783">
    <property type="component" value="Unassembled WGS sequence"/>
</dbReference>
<dbReference type="PANTHER" id="PTHR24422:SF27">
    <property type="entry name" value="PROTEIN-GLUTAMATE O-METHYLTRANSFERASE"/>
    <property type="match status" value="1"/>
</dbReference>
<dbReference type="Gene3D" id="3.30.450.20">
    <property type="entry name" value="PAS domain"/>
    <property type="match status" value="1"/>
</dbReference>
<dbReference type="InterPro" id="IPR000673">
    <property type="entry name" value="Sig_transdc_resp-reg_Me-estase"/>
</dbReference>
<dbReference type="GO" id="GO:0008983">
    <property type="term" value="F:protein-glutamate O-methyltransferase activity"/>
    <property type="evidence" value="ECO:0007669"/>
    <property type="project" value="UniProtKB-EC"/>
</dbReference>
<dbReference type="EC" id="2.1.1.80" evidence="2"/>
<keyword evidence="3" id="KW-0489">Methyltransferase</keyword>
<evidence type="ECO:0000259" key="8">
    <source>
        <dbReference type="PROSITE" id="PS50122"/>
    </source>
</evidence>
<feature type="region of interest" description="Disordered" evidence="7">
    <location>
        <begin position="691"/>
        <end position="711"/>
    </location>
</feature>
<evidence type="ECO:0000256" key="4">
    <source>
        <dbReference type="ARBA" id="ARBA00022679"/>
    </source>
</evidence>
<dbReference type="PRINTS" id="PR00996">
    <property type="entry name" value="CHERMTFRASE"/>
</dbReference>
<dbReference type="Pfam" id="PF01739">
    <property type="entry name" value="CheR"/>
    <property type="match status" value="1"/>
</dbReference>
<dbReference type="Pfam" id="PF01339">
    <property type="entry name" value="CheB_methylest"/>
    <property type="match status" value="1"/>
</dbReference>
<keyword evidence="5" id="KW-0949">S-adenosyl-L-methionine</keyword>
<dbReference type="InterPro" id="IPR035909">
    <property type="entry name" value="CheB_C"/>
</dbReference>
<feature type="domain" description="CheB-type methylesterase" evidence="8">
    <location>
        <begin position="32"/>
        <end position="221"/>
    </location>
</feature>
<dbReference type="SUPFAM" id="SSF47757">
    <property type="entry name" value="Chemotaxis receptor methyltransferase CheR, N-terminal domain"/>
    <property type="match status" value="1"/>
</dbReference>
<evidence type="ECO:0000256" key="6">
    <source>
        <dbReference type="PROSITE-ProRule" id="PRU00050"/>
    </source>
</evidence>
<evidence type="ECO:0000256" key="3">
    <source>
        <dbReference type="ARBA" id="ARBA00022603"/>
    </source>
</evidence>
<dbReference type="GO" id="GO:0008984">
    <property type="term" value="F:protein-glutamate methylesterase activity"/>
    <property type="evidence" value="ECO:0007669"/>
    <property type="project" value="InterPro"/>
</dbReference>
<dbReference type="PROSITE" id="PS50122">
    <property type="entry name" value="CHEB"/>
    <property type="match status" value="1"/>
</dbReference>
<evidence type="ECO:0000259" key="9">
    <source>
        <dbReference type="PROSITE" id="PS50123"/>
    </source>
</evidence>
<dbReference type="Pfam" id="PF13596">
    <property type="entry name" value="PAS_10"/>
    <property type="match status" value="1"/>
</dbReference>
<name>A0A7X6DQK3_9BACT</name>
<keyword evidence="6" id="KW-0378">Hydrolase</keyword>
<dbReference type="PROSITE" id="PS50123">
    <property type="entry name" value="CHER"/>
    <property type="match status" value="1"/>
</dbReference>
<dbReference type="InterPro" id="IPR035965">
    <property type="entry name" value="PAS-like_dom_sf"/>
</dbReference>
<organism evidence="10 11">
    <name type="scientific">Candidatus Manganitrophus noduliformans</name>
    <dbReference type="NCBI Taxonomy" id="2606439"/>
    <lineage>
        <taxon>Bacteria</taxon>
        <taxon>Pseudomonadati</taxon>
        <taxon>Nitrospirota</taxon>
        <taxon>Nitrospiria</taxon>
        <taxon>Candidatus Troglogloeales</taxon>
        <taxon>Candidatus Manganitrophaceae</taxon>
        <taxon>Candidatus Manganitrophus</taxon>
    </lineage>
</organism>
<dbReference type="RefSeq" id="WP_168060096.1">
    <property type="nucleotide sequence ID" value="NZ_VTOW01000002.1"/>
</dbReference>
<feature type="active site" evidence="6">
    <location>
        <position position="44"/>
    </location>
</feature>
<feature type="active site" evidence="6">
    <location>
        <position position="163"/>
    </location>
</feature>
<dbReference type="CDD" id="cd16434">
    <property type="entry name" value="CheB-CheR_fusion"/>
    <property type="match status" value="1"/>
</dbReference>
<dbReference type="Gene3D" id="1.10.155.10">
    <property type="entry name" value="Chemotaxis receptor methyltransferase CheR, N-terminal domain"/>
    <property type="match status" value="1"/>
</dbReference>
<dbReference type="SUPFAM" id="SSF52738">
    <property type="entry name" value="Methylesterase CheB, C-terminal domain"/>
    <property type="match status" value="1"/>
</dbReference>
<dbReference type="PANTHER" id="PTHR24422">
    <property type="entry name" value="CHEMOTAXIS PROTEIN METHYLTRANSFERASE"/>
    <property type="match status" value="1"/>
</dbReference>
<dbReference type="InterPro" id="IPR000780">
    <property type="entry name" value="CheR_MeTrfase"/>
</dbReference>
<evidence type="ECO:0000313" key="10">
    <source>
        <dbReference type="EMBL" id="NKE71452.1"/>
    </source>
</evidence>
<feature type="compositionally biased region" description="Basic residues" evidence="7">
    <location>
        <begin position="1"/>
        <end position="11"/>
    </location>
</feature>
<comment type="caution">
    <text evidence="10">The sequence shown here is derived from an EMBL/GenBank/DDBJ whole genome shotgun (WGS) entry which is preliminary data.</text>
</comment>
<dbReference type="InterPro" id="IPR029063">
    <property type="entry name" value="SAM-dependent_MTases_sf"/>
</dbReference>
<dbReference type="CDD" id="cd02440">
    <property type="entry name" value="AdoMet_MTases"/>
    <property type="match status" value="1"/>
</dbReference>
<reference evidence="10 11" key="1">
    <citation type="journal article" date="2020" name="Nature">
        <title>Bacterial chemolithoautotrophy via manganese oxidation.</title>
        <authorList>
            <person name="Yu H."/>
            <person name="Leadbetter J.R."/>
        </authorList>
    </citation>
    <scope>NUCLEOTIDE SEQUENCE [LARGE SCALE GENOMIC DNA]</scope>
    <source>
        <strain evidence="10 11">Mn-1</strain>
    </source>
</reference>
<feature type="active site" evidence="6">
    <location>
        <position position="71"/>
    </location>
</feature>
<dbReference type="EMBL" id="VTOW01000002">
    <property type="protein sequence ID" value="NKE71452.1"/>
    <property type="molecule type" value="Genomic_DNA"/>
</dbReference>
<keyword evidence="6" id="KW-0145">Chemotaxis</keyword>
<feature type="domain" description="CheR-type methyltransferase" evidence="9">
    <location>
        <begin position="240"/>
        <end position="503"/>
    </location>
</feature>
<feature type="region of interest" description="Disordered" evidence="7">
    <location>
        <begin position="1"/>
        <end position="30"/>
    </location>
</feature>
<gene>
    <name evidence="10" type="ORF">MNODULE_11950</name>
</gene>
<dbReference type="GO" id="GO:0006935">
    <property type="term" value="P:chemotaxis"/>
    <property type="evidence" value="ECO:0007669"/>
    <property type="project" value="UniProtKB-UniRule"/>
</dbReference>
<dbReference type="SUPFAM" id="SSF53335">
    <property type="entry name" value="S-adenosyl-L-methionine-dependent methyltransferases"/>
    <property type="match status" value="1"/>
</dbReference>
<dbReference type="GO" id="GO:0000156">
    <property type="term" value="F:phosphorelay response regulator activity"/>
    <property type="evidence" value="ECO:0007669"/>
    <property type="project" value="InterPro"/>
</dbReference>
<dbReference type="GO" id="GO:0005737">
    <property type="term" value="C:cytoplasm"/>
    <property type="evidence" value="ECO:0007669"/>
    <property type="project" value="InterPro"/>
</dbReference>
<dbReference type="Gene3D" id="3.40.50.180">
    <property type="entry name" value="Methylesterase CheB, C-terminal domain"/>
    <property type="match status" value="1"/>
</dbReference>
<comment type="catalytic activity">
    <reaction evidence="1">
        <text>L-glutamyl-[protein] + S-adenosyl-L-methionine = [protein]-L-glutamate 5-O-methyl ester + S-adenosyl-L-homocysteine</text>
        <dbReference type="Rhea" id="RHEA:24452"/>
        <dbReference type="Rhea" id="RHEA-COMP:10208"/>
        <dbReference type="Rhea" id="RHEA-COMP:10311"/>
        <dbReference type="ChEBI" id="CHEBI:29973"/>
        <dbReference type="ChEBI" id="CHEBI:57856"/>
        <dbReference type="ChEBI" id="CHEBI:59789"/>
        <dbReference type="ChEBI" id="CHEBI:82795"/>
        <dbReference type="EC" id="2.1.1.80"/>
    </reaction>
</comment>
<dbReference type="Pfam" id="PF03705">
    <property type="entry name" value="CheR_N"/>
    <property type="match status" value="1"/>
</dbReference>
<evidence type="ECO:0000256" key="1">
    <source>
        <dbReference type="ARBA" id="ARBA00001541"/>
    </source>
</evidence>
<proteinExistence type="predicted"/>
<dbReference type="AlphaFoldDB" id="A0A7X6DQK3"/>
<dbReference type="SUPFAM" id="SSF57997">
    <property type="entry name" value="Tropomyosin"/>
    <property type="match status" value="1"/>
</dbReference>
<protein>
    <recommendedName>
        <fullName evidence="2">protein-glutamate O-methyltransferase</fullName>
        <ecNumber evidence="2">2.1.1.80</ecNumber>
    </recommendedName>
</protein>
<dbReference type="InterPro" id="IPR022641">
    <property type="entry name" value="CheR_N"/>
</dbReference>
<evidence type="ECO:0000256" key="2">
    <source>
        <dbReference type="ARBA" id="ARBA00012534"/>
    </source>
</evidence>
<evidence type="ECO:0000313" key="11">
    <source>
        <dbReference type="Proteomes" id="UP000534783"/>
    </source>
</evidence>
<dbReference type="InterPro" id="IPR050903">
    <property type="entry name" value="Bact_Chemotaxis_MeTrfase"/>
</dbReference>